<evidence type="ECO:0000256" key="2">
    <source>
        <dbReference type="ARBA" id="ARBA00023125"/>
    </source>
</evidence>
<comment type="caution">
    <text evidence="7">The sequence shown here is derived from an EMBL/GenBank/DDBJ whole genome shotgun (WGS) entry which is preliminary data.</text>
</comment>
<dbReference type="InterPro" id="IPR013762">
    <property type="entry name" value="Integrase-like_cat_sf"/>
</dbReference>
<organism evidence="7 8">
    <name type="scientific">Floccifex porci</name>
    <dbReference type="NCBI Taxonomy" id="2606629"/>
    <lineage>
        <taxon>Bacteria</taxon>
        <taxon>Bacillati</taxon>
        <taxon>Bacillota</taxon>
        <taxon>Erysipelotrichia</taxon>
        <taxon>Erysipelotrichales</taxon>
        <taxon>Erysipelotrichaceae</taxon>
        <taxon>Floccifex</taxon>
    </lineage>
</organism>
<gene>
    <name evidence="7" type="ORF">FYJ50_08380</name>
</gene>
<dbReference type="InterPro" id="IPR044068">
    <property type="entry name" value="CB"/>
</dbReference>
<evidence type="ECO:0000256" key="3">
    <source>
        <dbReference type="ARBA" id="ARBA00023172"/>
    </source>
</evidence>
<keyword evidence="3" id="KW-0233">DNA recombination</keyword>
<name>A0A7X2T400_9FIRM</name>
<proteinExistence type="inferred from homology"/>
<dbReference type="GO" id="GO:0006310">
    <property type="term" value="P:DNA recombination"/>
    <property type="evidence" value="ECO:0007669"/>
    <property type="project" value="UniProtKB-KW"/>
</dbReference>
<dbReference type="Pfam" id="PF00589">
    <property type="entry name" value="Phage_integrase"/>
    <property type="match status" value="1"/>
</dbReference>
<feature type="domain" description="Core-binding (CB)" evidence="6">
    <location>
        <begin position="112"/>
        <end position="196"/>
    </location>
</feature>
<dbReference type="Gene3D" id="1.10.443.10">
    <property type="entry name" value="Intergrase catalytic core"/>
    <property type="match status" value="1"/>
</dbReference>
<comment type="similarity">
    <text evidence="1">Belongs to the 'phage' integrase family.</text>
</comment>
<dbReference type="PANTHER" id="PTHR30349">
    <property type="entry name" value="PHAGE INTEGRASE-RELATED"/>
    <property type="match status" value="1"/>
</dbReference>
<dbReference type="GO" id="GO:0003677">
    <property type="term" value="F:DNA binding"/>
    <property type="evidence" value="ECO:0007669"/>
    <property type="project" value="UniProtKB-UniRule"/>
</dbReference>
<evidence type="ECO:0000313" key="8">
    <source>
        <dbReference type="Proteomes" id="UP000470082"/>
    </source>
</evidence>
<feature type="domain" description="Tyr recombinase" evidence="5">
    <location>
        <begin position="219"/>
        <end position="405"/>
    </location>
</feature>
<dbReference type="PROSITE" id="PS51898">
    <property type="entry name" value="TYR_RECOMBINASE"/>
    <property type="match status" value="1"/>
</dbReference>
<dbReference type="InterPro" id="IPR010998">
    <property type="entry name" value="Integrase_recombinase_N"/>
</dbReference>
<dbReference type="PROSITE" id="PS51900">
    <property type="entry name" value="CB"/>
    <property type="match status" value="1"/>
</dbReference>
<evidence type="ECO:0000256" key="4">
    <source>
        <dbReference type="PROSITE-ProRule" id="PRU01248"/>
    </source>
</evidence>
<sequence length="413" mass="48069">MQKTTIKECSDSILEIMRSKNYSESSMHAYRKIFTDFTIYCDNIGVNFFDMNVAIEYVNLITGLELTELAHDGKNTKKYIVLLRAMRLLSNYSINRLFILRFSRFVDEIENEYWKSINDKFIKYLSDNYDYKERTVNRKKYVVKKCVEVLVRHNVFLLDDITRKNVEAIISTFVHETPKSVSHNISDLKQFFKYCYENQLCSMDISKLFPILNTVHETKISNTFTQEEVKILLDSIDKESIAGKRDYAILLLAVCLGLRSVDIANLKLSNIDWEKKMIFITQEKTSKNLTLPLLNNLGWSIIDYIKNARPQIESEYLFLEHRAPFLPLTPSGISSIFTRRLRDSGIKIISGKKYGIHSLRHTLGTLLLEKETSLPMISQILGHQSIKSTETYLKLNMNELSKCPIDPDRVFDL</sequence>
<dbReference type="Gene3D" id="1.10.150.130">
    <property type="match status" value="1"/>
</dbReference>
<evidence type="ECO:0000313" key="7">
    <source>
        <dbReference type="EMBL" id="MSS02104.1"/>
    </source>
</evidence>
<evidence type="ECO:0000259" key="5">
    <source>
        <dbReference type="PROSITE" id="PS51898"/>
    </source>
</evidence>
<dbReference type="GO" id="GO:0015074">
    <property type="term" value="P:DNA integration"/>
    <property type="evidence" value="ECO:0007669"/>
    <property type="project" value="InterPro"/>
</dbReference>
<protein>
    <submittedName>
        <fullName evidence="7">Tyrosine-type recombinase/integrase</fullName>
    </submittedName>
</protein>
<dbReference type="EMBL" id="VUMM01000020">
    <property type="protein sequence ID" value="MSS02104.1"/>
    <property type="molecule type" value="Genomic_DNA"/>
</dbReference>
<evidence type="ECO:0000256" key="1">
    <source>
        <dbReference type="ARBA" id="ARBA00008857"/>
    </source>
</evidence>
<dbReference type="Proteomes" id="UP000470082">
    <property type="component" value="Unassembled WGS sequence"/>
</dbReference>
<dbReference type="InterPro" id="IPR050090">
    <property type="entry name" value="Tyrosine_recombinase_XerCD"/>
</dbReference>
<keyword evidence="8" id="KW-1185">Reference proteome</keyword>
<dbReference type="InterPro" id="IPR002104">
    <property type="entry name" value="Integrase_catalytic"/>
</dbReference>
<dbReference type="AlphaFoldDB" id="A0A7X2T400"/>
<dbReference type="SUPFAM" id="SSF56349">
    <property type="entry name" value="DNA breaking-rejoining enzymes"/>
    <property type="match status" value="1"/>
</dbReference>
<dbReference type="CDD" id="cd01188">
    <property type="entry name" value="INT_RitA_C_like"/>
    <property type="match status" value="1"/>
</dbReference>
<dbReference type="RefSeq" id="WP_154461004.1">
    <property type="nucleotide sequence ID" value="NZ_VUMM01000020.1"/>
</dbReference>
<dbReference type="PANTHER" id="PTHR30349:SF41">
    <property type="entry name" value="INTEGRASE_RECOMBINASE PROTEIN MJ0367-RELATED"/>
    <property type="match status" value="1"/>
</dbReference>
<keyword evidence="2 4" id="KW-0238">DNA-binding</keyword>
<reference evidence="7 8" key="1">
    <citation type="submission" date="2019-08" db="EMBL/GenBank/DDBJ databases">
        <title>In-depth cultivation of the pig gut microbiome towards novel bacterial diversity and tailored functional studies.</title>
        <authorList>
            <person name="Wylensek D."/>
            <person name="Hitch T.C.A."/>
            <person name="Clavel T."/>
        </authorList>
    </citation>
    <scope>NUCLEOTIDE SEQUENCE [LARGE SCALE GENOMIC DNA]</scope>
    <source>
        <strain evidence="7 8">LKV-178-WT-2G</strain>
    </source>
</reference>
<accession>A0A7X2T400</accession>
<evidence type="ECO:0000259" key="6">
    <source>
        <dbReference type="PROSITE" id="PS51900"/>
    </source>
</evidence>
<dbReference type="InterPro" id="IPR011010">
    <property type="entry name" value="DNA_brk_join_enz"/>
</dbReference>